<evidence type="ECO:0000259" key="5">
    <source>
        <dbReference type="SMART" id="SM00861"/>
    </source>
</evidence>
<dbReference type="RefSeq" id="WP_098462631.1">
    <property type="nucleotide sequence ID" value="NZ_PDJJ01000001.1"/>
</dbReference>
<gene>
    <name evidence="6" type="ORF">ATJ88_0702</name>
</gene>
<dbReference type="Proteomes" id="UP000224130">
    <property type="component" value="Unassembled WGS sequence"/>
</dbReference>
<dbReference type="SUPFAM" id="SSF52518">
    <property type="entry name" value="Thiamin diphosphate-binding fold (THDP-binding)"/>
    <property type="match status" value="1"/>
</dbReference>
<evidence type="ECO:0000313" key="7">
    <source>
        <dbReference type="Proteomes" id="UP000224130"/>
    </source>
</evidence>
<dbReference type="InterPro" id="IPR009014">
    <property type="entry name" value="Transketo_C/PFOR_II"/>
</dbReference>
<comment type="caution">
    <text evidence="6">The sequence shown here is derived from an EMBL/GenBank/DDBJ whole genome shotgun (WGS) entry which is preliminary data.</text>
</comment>
<dbReference type="PANTHER" id="PTHR43257:SF2">
    <property type="entry name" value="PYRUVATE DEHYDROGENASE E1 COMPONENT SUBUNIT BETA"/>
    <property type="match status" value="1"/>
</dbReference>
<dbReference type="Pfam" id="PF02779">
    <property type="entry name" value="Transket_pyr"/>
    <property type="match status" value="1"/>
</dbReference>
<dbReference type="InterPro" id="IPR033248">
    <property type="entry name" value="Transketolase_C"/>
</dbReference>
<dbReference type="FunFam" id="3.40.50.970:FF:000001">
    <property type="entry name" value="Pyruvate dehydrogenase E1 beta subunit"/>
    <property type="match status" value="1"/>
</dbReference>
<evidence type="ECO:0000313" key="6">
    <source>
        <dbReference type="EMBL" id="PFG42052.1"/>
    </source>
</evidence>
<dbReference type="PANTHER" id="PTHR43257">
    <property type="entry name" value="PYRUVATE DEHYDROGENASE E1 COMPONENT BETA SUBUNIT"/>
    <property type="match status" value="1"/>
</dbReference>
<dbReference type="FunFam" id="3.40.50.920:FF:000001">
    <property type="entry name" value="Pyruvate dehydrogenase E1 beta subunit"/>
    <property type="match status" value="1"/>
</dbReference>
<keyword evidence="6" id="KW-0670">Pyruvate</keyword>
<accession>A0A2A9EUU7</accession>
<dbReference type="OrthoDB" id="3457658at2"/>
<dbReference type="Gene3D" id="3.40.50.970">
    <property type="match status" value="1"/>
</dbReference>
<evidence type="ECO:0000256" key="3">
    <source>
        <dbReference type="ARBA" id="ARBA00023052"/>
    </source>
</evidence>
<proteinExistence type="predicted"/>
<dbReference type="Gene3D" id="3.40.50.920">
    <property type="match status" value="1"/>
</dbReference>
<dbReference type="GO" id="GO:0016491">
    <property type="term" value="F:oxidoreductase activity"/>
    <property type="evidence" value="ECO:0007669"/>
    <property type="project" value="UniProtKB-KW"/>
</dbReference>
<evidence type="ECO:0000256" key="2">
    <source>
        <dbReference type="ARBA" id="ARBA00023002"/>
    </source>
</evidence>
<keyword evidence="7" id="KW-1185">Reference proteome</keyword>
<name>A0A2A9EUU7_9MICO</name>
<dbReference type="InterPro" id="IPR029061">
    <property type="entry name" value="THDP-binding"/>
</dbReference>
<keyword evidence="3" id="KW-0786">Thiamine pyrophosphate</keyword>
<dbReference type="SUPFAM" id="SSF52922">
    <property type="entry name" value="TK C-terminal domain-like"/>
    <property type="match status" value="1"/>
</dbReference>
<dbReference type="AlphaFoldDB" id="A0A2A9EUU7"/>
<dbReference type="EMBL" id="PDJJ01000001">
    <property type="protein sequence ID" value="PFG42052.1"/>
    <property type="molecule type" value="Genomic_DNA"/>
</dbReference>
<feature type="compositionally biased region" description="Low complexity" evidence="4">
    <location>
        <begin position="342"/>
        <end position="362"/>
    </location>
</feature>
<dbReference type="Pfam" id="PF02780">
    <property type="entry name" value="Transketolase_C"/>
    <property type="match status" value="1"/>
</dbReference>
<feature type="domain" description="Transketolase-like pyrimidine-binding" evidence="5">
    <location>
        <begin position="4"/>
        <end position="179"/>
    </location>
</feature>
<dbReference type="GO" id="GO:0000287">
    <property type="term" value="F:magnesium ion binding"/>
    <property type="evidence" value="ECO:0007669"/>
    <property type="project" value="UniProtKB-ARBA"/>
</dbReference>
<dbReference type="SMART" id="SM00861">
    <property type="entry name" value="Transket_pyr"/>
    <property type="match status" value="1"/>
</dbReference>
<evidence type="ECO:0000256" key="1">
    <source>
        <dbReference type="ARBA" id="ARBA00001964"/>
    </source>
</evidence>
<comment type="cofactor">
    <cofactor evidence="1">
        <name>thiamine diphosphate</name>
        <dbReference type="ChEBI" id="CHEBI:58937"/>
    </cofactor>
</comment>
<dbReference type="CDD" id="cd07036">
    <property type="entry name" value="TPP_PYR_E1-PDHc-beta_like"/>
    <property type="match status" value="1"/>
</dbReference>
<organism evidence="6 7">
    <name type="scientific">Isoptericola jiangsuensis</name>
    <dbReference type="NCBI Taxonomy" id="548579"/>
    <lineage>
        <taxon>Bacteria</taxon>
        <taxon>Bacillati</taxon>
        <taxon>Actinomycetota</taxon>
        <taxon>Actinomycetes</taxon>
        <taxon>Micrococcales</taxon>
        <taxon>Promicromonosporaceae</taxon>
        <taxon>Isoptericola</taxon>
    </lineage>
</organism>
<keyword evidence="2" id="KW-0560">Oxidoreductase</keyword>
<evidence type="ECO:0000256" key="4">
    <source>
        <dbReference type="SAM" id="MobiDB-lite"/>
    </source>
</evidence>
<sequence>MSGTTFAGALNTGLRRALADDEKVVLLGEDIGRLGGVFRVTDRLQREFGPYRVIDTPLAESGILGTAVGMAWRGLRPVVEIQFDGFVQPAFDQIVNQVAKMHARTGGRVRMPLTVRIPVAGGIGAAEHHSESPEAYFVHTAGLRVVSVSNPQDACTMLRQAIACDDPVIFFEPKRLYHVKGEVELEDLATAAPMSAARVVRPGDDVSVVTWGSHVATALDAAEALADDGVSVEVVDLRSLSPWDVEAVTASVRRTGRLVVVHEGARQGGVGAEICATVTETCFADLAAPPLRVTGHDVPYPPAKLERHQLPDLDRVCHGVDQVLGRAPLDPRAVAVSAATHQGQGSPAGAAPSGATSDGTAADAEDDGVTHRAVAVHDGQEVAA</sequence>
<reference evidence="6 7" key="1">
    <citation type="submission" date="2017-10" db="EMBL/GenBank/DDBJ databases">
        <title>Sequencing the genomes of 1000 actinobacteria strains.</title>
        <authorList>
            <person name="Klenk H.-P."/>
        </authorList>
    </citation>
    <scope>NUCLEOTIDE SEQUENCE [LARGE SCALE GENOMIC DNA]</scope>
    <source>
        <strain evidence="6 7">DSM 21863</strain>
    </source>
</reference>
<dbReference type="InterPro" id="IPR005475">
    <property type="entry name" value="Transketolase-like_Pyr-bd"/>
</dbReference>
<protein>
    <submittedName>
        <fullName evidence="6">Pyruvate dehydrogenase E1 component beta subunit</fullName>
    </submittedName>
</protein>
<feature type="region of interest" description="Disordered" evidence="4">
    <location>
        <begin position="336"/>
        <end position="384"/>
    </location>
</feature>